<gene>
    <name evidence="5" type="ORF">SLS62_010429</name>
</gene>
<sequence>MNFTAEEASLLCPALERALFDYVELSGGTYETFSFGYAKKSQRARGQFLIKFAEQIYKTPTTTRLYTTGGFKTAMKYVNGVGIGWAAVQEPDLPKNILSSRVKGSMEYKLDDNNFVTSARFAMIQVHPSQRRGTVKT</sequence>
<evidence type="ECO:0000256" key="3">
    <source>
        <dbReference type="ARBA" id="ARBA00022643"/>
    </source>
</evidence>
<keyword evidence="3" id="KW-0288">FMN</keyword>
<evidence type="ECO:0000256" key="1">
    <source>
        <dbReference type="ARBA" id="ARBA00005979"/>
    </source>
</evidence>
<name>A0AAN9UC88_9PEZI</name>
<dbReference type="AlphaFoldDB" id="A0AAN9UC88"/>
<evidence type="ECO:0000256" key="4">
    <source>
        <dbReference type="ARBA" id="ARBA00023002"/>
    </source>
</evidence>
<comment type="caution">
    <text evidence="5">The sequence shown here is derived from an EMBL/GenBank/DDBJ whole genome shotgun (WGS) entry which is preliminary data.</text>
</comment>
<dbReference type="SUPFAM" id="SSF51395">
    <property type="entry name" value="FMN-linked oxidoreductases"/>
    <property type="match status" value="1"/>
</dbReference>
<comment type="similarity">
    <text evidence="1">Belongs to the NADH:flavin oxidoreductase/NADH oxidase family.</text>
</comment>
<accession>A0AAN9UC88</accession>
<keyword evidence="6" id="KW-1185">Reference proteome</keyword>
<evidence type="ECO:0000313" key="5">
    <source>
        <dbReference type="EMBL" id="KAK7743967.1"/>
    </source>
</evidence>
<dbReference type="PANTHER" id="PTHR43656:SF5">
    <property type="entry name" value="NADH:FLAVIN OXIDOREDUCTASE_NADH OXIDASE N-TERMINAL DOMAIN-CONTAINING PROTEIN"/>
    <property type="match status" value="1"/>
</dbReference>
<protein>
    <submittedName>
        <fullName evidence="5">Uncharacterized protein</fullName>
    </submittedName>
</protein>
<proteinExistence type="inferred from homology"/>
<keyword evidence="4" id="KW-0560">Oxidoreductase</keyword>
<dbReference type="Gene3D" id="3.20.20.70">
    <property type="entry name" value="Aldolase class I"/>
    <property type="match status" value="1"/>
</dbReference>
<dbReference type="PANTHER" id="PTHR43656">
    <property type="entry name" value="BINDING OXIDOREDUCTASE, PUTATIVE (AFU_ORTHOLOGUE AFUA_2G08260)-RELATED"/>
    <property type="match status" value="1"/>
</dbReference>
<keyword evidence="2" id="KW-0285">Flavoprotein</keyword>
<dbReference type="InterPro" id="IPR013785">
    <property type="entry name" value="Aldolase_TIM"/>
</dbReference>
<dbReference type="GO" id="GO:0016491">
    <property type="term" value="F:oxidoreductase activity"/>
    <property type="evidence" value="ECO:0007669"/>
    <property type="project" value="UniProtKB-KW"/>
</dbReference>
<dbReference type="EMBL" id="JAKJXP020000128">
    <property type="protein sequence ID" value="KAK7743967.1"/>
    <property type="molecule type" value="Genomic_DNA"/>
</dbReference>
<evidence type="ECO:0000256" key="2">
    <source>
        <dbReference type="ARBA" id="ARBA00022630"/>
    </source>
</evidence>
<organism evidence="5 6">
    <name type="scientific">Diatrype stigma</name>
    <dbReference type="NCBI Taxonomy" id="117547"/>
    <lineage>
        <taxon>Eukaryota</taxon>
        <taxon>Fungi</taxon>
        <taxon>Dikarya</taxon>
        <taxon>Ascomycota</taxon>
        <taxon>Pezizomycotina</taxon>
        <taxon>Sordariomycetes</taxon>
        <taxon>Xylariomycetidae</taxon>
        <taxon>Xylariales</taxon>
        <taxon>Diatrypaceae</taxon>
        <taxon>Diatrype</taxon>
    </lineage>
</organism>
<dbReference type="Proteomes" id="UP001320420">
    <property type="component" value="Unassembled WGS sequence"/>
</dbReference>
<reference evidence="5 6" key="1">
    <citation type="submission" date="2024-02" db="EMBL/GenBank/DDBJ databases">
        <title>De novo assembly and annotation of 12 fungi associated with fruit tree decline syndrome in Ontario, Canada.</title>
        <authorList>
            <person name="Sulman M."/>
            <person name="Ellouze W."/>
            <person name="Ilyukhin E."/>
        </authorList>
    </citation>
    <scope>NUCLEOTIDE SEQUENCE [LARGE SCALE GENOMIC DNA]</scope>
    <source>
        <strain evidence="5 6">M11/M66-122</strain>
    </source>
</reference>
<dbReference type="InterPro" id="IPR051799">
    <property type="entry name" value="NADH_flavin_oxidoreductase"/>
</dbReference>
<evidence type="ECO:0000313" key="6">
    <source>
        <dbReference type="Proteomes" id="UP001320420"/>
    </source>
</evidence>